<reference evidence="3" key="1">
    <citation type="submission" date="2016-03" db="EMBL/GenBank/DDBJ databases">
        <authorList>
            <person name="Guldener U."/>
        </authorList>
    </citation>
    <scope>NUCLEOTIDE SEQUENCE [LARGE SCALE GENOMIC DNA]</scope>
    <source>
        <strain evidence="3">04CH-RAC-A.6.1</strain>
    </source>
</reference>
<keyword evidence="3" id="KW-1185">Reference proteome</keyword>
<accession>A0A1E1JUY8</accession>
<feature type="compositionally biased region" description="Basic and acidic residues" evidence="1">
    <location>
        <begin position="42"/>
        <end position="52"/>
    </location>
</feature>
<evidence type="ECO:0000313" key="2">
    <source>
        <dbReference type="EMBL" id="CZS89599.1"/>
    </source>
</evidence>
<dbReference type="EMBL" id="FJUX01000003">
    <property type="protein sequence ID" value="CZS89599.1"/>
    <property type="molecule type" value="Genomic_DNA"/>
</dbReference>
<dbReference type="AlphaFoldDB" id="A0A1E1JUY8"/>
<proteinExistence type="predicted"/>
<evidence type="ECO:0000313" key="3">
    <source>
        <dbReference type="Proteomes" id="UP000178912"/>
    </source>
</evidence>
<protein>
    <submittedName>
        <fullName evidence="2">Uncharacterized protein</fullName>
    </submittedName>
</protein>
<gene>
    <name evidence="2" type="ORF">RAG0_00933</name>
</gene>
<sequence length="74" mass="8065">MSGLHLEKVVIGQSKAAAQGYSLADIPIFNLIYPHYGVSLRRDSGKKRDSNIIHRGKGVEGNLKGPTFGNRENS</sequence>
<feature type="region of interest" description="Disordered" evidence="1">
    <location>
        <begin position="42"/>
        <end position="74"/>
    </location>
</feature>
<name>A0A1E1JUY8_9HELO</name>
<evidence type="ECO:0000256" key="1">
    <source>
        <dbReference type="SAM" id="MobiDB-lite"/>
    </source>
</evidence>
<organism evidence="2 3">
    <name type="scientific">Rhynchosporium agropyri</name>
    <dbReference type="NCBI Taxonomy" id="914238"/>
    <lineage>
        <taxon>Eukaryota</taxon>
        <taxon>Fungi</taxon>
        <taxon>Dikarya</taxon>
        <taxon>Ascomycota</taxon>
        <taxon>Pezizomycotina</taxon>
        <taxon>Leotiomycetes</taxon>
        <taxon>Helotiales</taxon>
        <taxon>Ploettnerulaceae</taxon>
        <taxon>Rhynchosporium</taxon>
    </lineage>
</organism>
<dbReference type="Proteomes" id="UP000178912">
    <property type="component" value="Unassembled WGS sequence"/>
</dbReference>